<dbReference type="InterPro" id="IPR000843">
    <property type="entry name" value="HTH_LacI"/>
</dbReference>
<dbReference type="EMBL" id="FOKA01000004">
    <property type="protein sequence ID" value="SFA97627.1"/>
    <property type="molecule type" value="Genomic_DNA"/>
</dbReference>
<dbReference type="InterPro" id="IPR010982">
    <property type="entry name" value="Lambda_DNA-bd_dom_sf"/>
</dbReference>
<dbReference type="AlphaFoldDB" id="A0A1I0XAD0"/>
<evidence type="ECO:0000313" key="2">
    <source>
        <dbReference type="EMBL" id="SFA97627.1"/>
    </source>
</evidence>
<protein>
    <submittedName>
        <fullName evidence="2">LacI family transcriptional regulator</fullName>
    </submittedName>
</protein>
<evidence type="ECO:0000259" key="1">
    <source>
        <dbReference type="PROSITE" id="PS50932"/>
    </source>
</evidence>
<dbReference type="SMART" id="SM00354">
    <property type="entry name" value="HTH_LACI"/>
    <property type="match status" value="1"/>
</dbReference>
<accession>A0A1I0XAD0</accession>
<keyword evidence="3" id="KW-1185">Reference proteome</keyword>
<organism evidence="2 3">
    <name type="scientific">Cellulomonas marina</name>
    <dbReference type="NCBI Taxonomy" id="988821"/>
    <lineage>
        <taxon>Bacteria</taxon>
        <taxon>Bacillati</taxon>
        <taxon>Actinomycetota</taxon>
        <taxon>Actinomycetes</taxon>
        <taxon>Micrococcales</taxon>
        <taxon>Cellulomonadaceae</taxon>
        <taxon>Cellulomonas</taxon>
    </lineage>
</organism>
<dbReference type="PROSITE" id="PS50932">
    <property type="entry name" value="HTH_LACI_2"/>
    <property type="match status" value="1"/>
</dbReference>
<evidence type="ECO:0000313" key="3">
    <source>
        <dbReference type="Proteomes" id="UP000199012"/>
    </source>
</evidence>
<proteinExistence type="predicted"/>
<gene>
    <name evidence="2" type="ORF">SAMN05421867_104226</name>
</gene>
<dbReference type="Gene3D" id="1.10.260.40">
    <property type="entry name" value="lambda repressor-like DNA-binding domains"/>
    <property type="match status" value="1"/>
</dbReference>
<dbReference type="STRING" id="988821.SAMN05421867_104226"/>
<name>A0A1I0XAD0_9CELL</name>
<dbReference type="GO" id="GO:0003677">
    <property type="term" value="F:DNA binding"/>
    <property type="evidence" value="ECO:0007669"/>
    <property type="project" value="InterPro"/>
</dbReference>
<dbReference type="GO" id="GO:0006355">
    <property type="term" value="P:regulation of DNA-templated transcription"/>
    <property type="evidence" value="ECO:0007669"/>
    <property type="project" value="InterPro"/>
</dbReference>
<sequence>MAGRAADGRSTLADVAGAARVSTATMSKTLYERQDVAASMRERVLAAVASLGYRSSTQPSPESARRAVAVVFDIPASPLS</sequence>
<dbReference type="Proteomes" id="UP000199012">
    <property type="component" value="Unassembled WGS sequence"/>
</dbReference>
<dbReference type="Pfam" id="PF00356">
    <property type="entry name" value="LacI"/>
    <property type="match status" value="1"/>
</dbReference>
<feature type="domain" description="HTH lacI-type" evidence="1">
    <location>
        <begin position="10"/>
        <end position="70"/>
    </location>
</feature>
<dbReference type="SUPFAM" id="SSF47413">
    <property type="entry name" value="lambda repressor-like DNA-binding domains"/>
    <property type="match status" value="1"/>
</dbReference>
<reference evidence="2 3" key="1">
    <citation type="submission" date="2016-10" db="EMBL/GenBank/DDBJ databases">
        <authorList>
            <person name="de Groot N.N."/>
        </authorList>
    </citation>
    <scope>NUCLEOTIDE SEQUENCE [LARGE SCALE GENOMIC DNA]</scope>
    <source>
        <strain evidence="2 3">CGMCC 4.6945</strain>
    </source>
</reference>